<comment type="similarity">
    <text evidence="3 9">Belongs to the enoyl-CoA hydratase/isomerase family.</text>
</comment>
<dbReference type="PANTHER" id="PTHR43149">
    <property type="entry name" value="ENOYL-COA HYDRATASE"/>
    <property type="match status" value="1"/>
</dbReference>
<organism evidence="10 11">
    <name type="scientific">Aestuariirhabdus litorea</name>
    <dbReference type="NCBI Taxonomy" id="2528527"/>
    <lineage>
        <taxon>Bacteria</taxon>
        <taxon>Pseudomonadati</taxon>
        <taxon>Pseudomonadota</taxon>
        <taxon>Gammaproteobacteria</taxon>
        <taxon>Oceanospirillales</taxon>
        <taxon>Aestuariirhabdaceae</taxon>
        <taxon>Aestuariirhabdus</taxon>
    </lineage>
</organism>
<dbReference type="InterPro" id="IPR001753">
    <property type="entry name" value="Enoyl-CoA_hydra/iso"/>
</dbReference>
<dbReference type="FunFam" id="1.10.12.10:FF:000004">
    <property type="entry name" value="Delta3,5-delta2,4-dienoyl-CoA isomerase"/>
    <property type="match status" value="1"/>
</dbReference>
<evidence type="ECO:0000256" key="4">
    <source>
        <dbReference type="ARBA" id="ARBA00022832"/>
    </source>
</evidence>
<dbReference type="UniPathway" id="UPA00659"/>
<evidence type="ECO:0000256" key="6">
    <source>
        <dbReference type="ARBA" id="ARBA00023098"/>
    </source>
</evidence>
<keyword evidence="11" id="KW-1185">Reference proteome</keyword>
<keyword evidence="8" id="KW-0413">Isomerase</keyword>
<dbReference type="InterPro" id="IPR014748">
    <property type="entry name" value="Enoyl-CoA_hydra_C"/>
</dbReference>
<comment type="caution">
    <text evidence="10">The sequence shown here is derived from an EMBL/GenBank/DDBJ whole genome shotgun (WGS) entry which is preliminary data.</text>
</comment>
<dbReference type="SUPFAM" id="SSF52096">
    <property type="entry name" value="ClpP/crotonase"/>
    <property type="match status" value="1"/>
</dbReference>
<evidence type="ECO:0000313" key="11">
    <source>
        <dbReference type="Proteomes" id="UP000280792"/>
    </source>
</evidence>
<keyword evidence="5" id="KW-0007">Acetylation</keyword>
<keyword evidence="6" id="KW-0443">Lipid metabolism</keyword>
<dbReference type="GO" id="GO:0016853">
    <property type="term" value="F:isomerase activity"/>
    <property type="evidence" value="ECO:0007669"/>
    <property type="project" value="UniProtKB-KW"/>
</dbReference>
<proteinExistence type="inferred from homology"/>
<comment type="pathway">
    <text evidence="2">Lipid metabolism; fatty acid beta-oxidation.</text>
</comment>
<dbReference type="GO" id="GO:0005737">
    <property type="term" value="C:cytoplasm"/>
    <property type="evidence" value="ECO:0007669"/>
    <property type="project" value="UniProtKB-ARBA"/>
</dbReference>
<evidence type="ECO:0000256" key="9">
    <source>
        <dbReference type="RuleBase" id="RU003707"/>
    </source>
</evidence>
<evidence type="ECO:0000256" key="7">
    <source>
        <dbReference type="ARBA" id="ARBA00023140"/>
    </source>
</evidence>
<dbReference type="Gene3D" id="3.90.226.10">
    <property type="entry name" value="2-enoyl-CoA Hydratase, Chain A, domain 1"/>
    <property type="match status" value="1"/>
</dbReference>
<keyword evidence="4" id="KW-0276">Fatty acid metabolism</keyword>
<accession>A0A3P3VRF4</accession>
<dbReference type="GO" id="GO:0006635">
    <property type="term" value="P:fatty acid beta-oxidation"/>
    <property type="evidence" value="ECO:0007669"/>
    <property type="project" value="UniProtKB-UniPathway"/>
</dbReference>
<dbReference type="RefSeq" id="WP_125015319.1">
    <property type="nucleotide sequence ID" value="NZ_QWEZ01000001.1"/>
</dbReference>
<dbReference type="Gene3D" id="1.10.12.10">
    <property type="entry name" value="Lyase 2-enoyl-coa Hydratase, Chain A, domain 2"/>
    <property type="match status" value="1"/>
</dbReference>
<dbReference type="InterPro" id="IPR029045">
    <property type="entry name" value="ClpP/crotonase-like_dom_sf"/>
</dbReference>
<evidence type="ECO:0000256" key="1">
    <source>
        <dbReference type="ARBA" id="ARBA00004275"/>
    </source>
</evidence>
<evidence type="ECO:0000256" key="8">
    <source>
        <dbReference type="ARBA" id="ARBA00023235"/>
    </source>
</evidence>
<dbReference type="NCBIfam" id="NF004794">
    <property type="entry name" value="PRK06142.1"/>
    <property type="match status" value="1"/>
</dbReference>
<evidence type="ECO:0000256" key="5">
    <source>
        <dbReference type="ARBA" id="ARBA00022990"/>
    </source>
</evidence>
<dbReference type="FunFam" id="3.90.226.10:FF:000024">
    <property type="entry name" value="Delta3,5-delta2,4-dienoyl-CoA isomerase"/>
    <property type="match status" value="1"/>
</dbReference>
<reference evidence="10 11" key="2">
    <citation type="submission" date="2018-12" db="EMBL/GenBank/DDBJ databases">
        <title>Simiduia agarivorans gen. nov., sp. nov., a marine, agarolytic bacterium isolated from shallow coastal water from Keelung, Taiwan.</title>
        <authorList>
            <person name="Shieh W.Y."/>
        </authorList>
    </citation>
    <scope>NUCLEOTIDE SEQUENCE [LARGE SCALE GENOMIC DNA]</scope>
    <source>
        <strain evidence="10 11">GTF-13</strain>
    </source>
</reference>
<dbReference type="Pfam" id="PF00378">
    <property type="entry name" value="ECH_1"/>
    <property type="match status" value="1"/>
</dbReference>
<reference evidence="10 11" key="1">
    <citation type="submission" date="2018-08" db="EMBL/GenBank/DDBJ databases">
        <authorList>
            <person name="Khan S.A."/>
        </authorList>
    </citation>
    <scope>NUCLEOTIDE SEQUENCE [LARGE SCALE GENOMIC DNA]</scope>
    <source>
        <strain evidence="10 11">GTF-13</strain>
    </source>
</reference>
<name>A0A3P3VRF4_9GAMM</name>
<protein>
    <submittedName>
        <fullName evidence="10">Crotonase/enoyl-CoA hydratase family protein</fullName>
    </submittedName>
</protein>
<dbReference type="PROSITE" id="PS00166">
    <property type="entry name" value="ENOYL_COA_HYDRATASE"/>
    <property type="match status" value="1"/>
</dbReference>
<dbReference type="InterPro" id="IPR018376">
    <property type="entry name" value="Enoyl-CoA_hyd/isom_CS"/>
</dbReference>
<dbReference type="CDD" id="cd06558">
    <property type="entry name" value="crotonase-like"/>
    <property type="match status" value="1"/>
</dbReference>
<dbReference type="AlphaFoldDB" id="A0A3P3VRF4"/>
<keyword evidence="7" id="KW-0576">Peroxisome</keyword>
<sequence>MLELKTVAVVQKGKVAHIEMNRGDKANAINQQMWEELQAAFDWVASEASVRAVVISGSGAHFCSGIDLGMLMEIGSQLGKEVARNALKLKRVVKHTQQLMNCIDECPKPVLAAIHGCCYGGGIDLVSACDIRYCVSDSRFSIKEVDMGLAADWGTLQRLPHIVNAGIVREMAYTGRVVEGEEALRIGLVNECFSSRELMMEKVMEVAQSVATKSPIAVQGTKEMLRYSRDHSIEDGLNYVATWNAAMLQATDLKVAVMAGMSKSQPEFED</sequence>
<dbReference type="EMBL" id="QWEZ01000001">
    <property type="protein sequence ID" value="RRJ84887.1"/>
    <property type="molecule type" value="Genomic_DNA"/>
</dbReference>
<gene>
    <name evidence="10" type="ORF">D0544_07310</name>
</gene>
<evidence type="ECO:0000313" key="10">
    <source>
        <dbReference type="EMBL" id="RRJ84887.1"/>
    </source>
</evidence>
<evidence type="ECO:0000256" key="2">
    <source>
        <dbReference type="ARBA" id="ARBA00005005"/>
    </source>
</evidence>
<dbReference type="InterPro" id="IPR045002">
    <property type="entry name" value="Ech1-like"/>
</dbReference>
<dbReference type="Proteomes" id="UP000280792">
    <property type="component" value="Unassembled WGS sequence"/>
</dbReference>
<evidence type="ECO:0000256" key="3">
    <source>
        <dbReference type="ARBA" id="ARBA00005254"/>
    </source>
</evidence>
<comment type="subcellular location">
    <subcellularLocation>
        <location evidence="1">Peroxisome</location>
    </subcellularLocation>
</comment>
<dbReference type="PANTHER" id="PTHR43149:SF1">
    <property type="entry name" value="DELTA(3,5)-DELTA(2,4)-DIENOYL-COA ISOMERASE, MITOCHONDRIAL"/>
    <property type="match status" value="1"/>
</dbReference>